<name>A0AAD1XJH4_EUPCR</name>
<dbReference type="SUPFAM" id="SSF82185">
    <property type="entry name" value="Histone H3 K4-specific methyltransferase SET7/9 N-terminal domain"/>
    <property type="match status" value="1"/>
</dbReference>
<evidence type="ECO:0008006" key="4">
    <source>
        <dbReference type="Google" id="ProtNLM"/>
    </source>
</evidence>
<dbReference type="EMBL" id="CAMPGE010015124">
    <property type="protein sequence ID" value="CAI2373765.1"/>
    <property type="molecule type" value="Genomic_DNA"/>
</dbReference>
<gene>
    <name evidence="2" type="ORF">ECRASSUSDP1_LOCUS15113</name>
</gene>
<dbReference type="Pfam" id="PF02493">
    <property type="entry name" value="MORN"/>
    <property type="match status" value="8"/>
</dbReference>
<dbReference type="Gene3D" id="2.20.110.10">
    <property type="entry name" value="Histone H3 K4-specific methyltransferase SET7/9 N-terminal domain"/>
    <property type="match status" value="3"/>
</dbReference>
<dbReference type="PANTHER" id="PTHR23084:SF263">
    <property type="entry name" value="MORN REPEAT-CONTAINING PROTEIN 1"/>
    <property type="match status" value="1"/>
</dbReference>
<keyword evidence="3" id="KW-1185">Reference proteome</keyword>
<evidence type="ECO:0000313" key="2">
    <source>
        <dbReference type="EMBL" id="CAI2373765.1"/>
    </source>
</evidence>
<accession>A0AAD1XJH4</accession>
<evidence type="ECO:0000256" key="1">
    <source>
        <dbReference type="ARBA" id="ARBA00022737"/>
    </source>
</evidence>
<comment type="caution">
    <text evidence="2">The sequence shown here is derived from an EMBL/GenBank/DDBJ whole genome shotgun (WGS) entry which is preliminary data.</text>
</comment>
<dbReference type="PANTHER" id="PTHR23084">
    <property type="entry name" value="PHOSPHATIDYLINOSITOL-4-PHOSPHATE 5-KINASE RELATED"/>
    <property type="match status" value="1"/>
</dbReference>
<dbReference type="Proteomes" id="UP001295684">
    <property type="component" value="Unassembled WGS sequence"/>
</dbReference>
<dbReference type="AlphaFoldDB" id="A0AAD1XJH4"/>
<dbReference type="InterPro" id="IPR003409">
    <property type="entry name" value="MORN"/>
</dbReference>
<protein>
    <recommendedName>
        <fullName evidence="4">MORN repeat protein</fullName>
    </recommendedName>
</protein>
<reference evidence="2" key="1">
    <citation type="submission" date="2023-07" db="EMBL/GenBank/DDBJ databases">
        <authorList>
            <consortium name="AG Swart"/>
            <person name="Singh M."/>
            <person name="Singh A."/>
            <person name="Seah K."/>
            <person name="Emmerich C."/>
        </authorList>
    </citation>
    <scope>NUCLEOTIDE SEQUENCE</scope>
    <source>
        <strain evidence="2">DP1</strain>
    </source>
</reference>
<sequence>MGECCSTHVEEEVTVKKRIITVSTTNRVGGAQDGKKPQKFEWSLDQRLKDEIRDLYEDHRHKIDEELDSRDHVHKKNFEMRNVSVVPEGFYEGSWNTKLNQRVGEGRIVFHNGVFYHGQFERNVPHGVGLKIFPSGDIYFGDFINGKIEGFGEYITSEGTRYEGDFTNNLKDGNGTQEWENGAYYEGGWKQGKKHGKGKLEFPDGSTYEGGFVNDRYHSKGIFRWADGKKYAGQYHKGKRHGDGKFVWPNGKIYQGTWNKGKQNGGGICSRGGTKRMTEYEKGRLTKVYRDDCL</sequence>
<evidence type="ECO:0000313" key="3">
    <source>
        <dbReference type="Proteomes" id="UP001295684"/>
    </source>
</evidence>
<dbReference type="SMART" id="SM00698">
    <property type="entry name" value="MORN"/>
    <property type="match status" value="8"/>
</dbReference>
<organism evidence="2 3">
    <name type="scientific">Euplotes crassus</name>
    <dbReference type="NCBI Taxonomy" id="5936"/>
    <lineage>
        <taxon>Eukaryota</taxon>
        <taxon>Sar</taxon>
        <taxon>Alveolata</taxon>
        <taxon>Ciliophora</taxon>
        <taxon>Intramacronucleata</taxon>
        <taxon>Spirotrichea</taxon>
        <taxon>Hypotrichia</taxon>
        <taxon>Euplotida</taxon>
        <taxon>Euplotidae</taxon>
        <taxon>Moneuplotes</taxon>
    </lineage>
</organism>
<proteinExistence type="predicted"/>
<keyword evidence="1" id="KW-0677">Repeat</keyword>